<reference evidence="3" key="1">
    <citation type="submission" date="2023-06" db="EMBL/GenBank/DDBJ databases">
        <authorList>
            <person name="Delattre M."/>
        </authorList>
    </citation>
    <scope>NUCLEOTIDE SEQUENCE</scope>
    <source>
        <strain evidence="3">AF72</strain>
    </source>
</reference>
<keyword evidence="2" id="KW-1133">Transmembrane helix</keyword>
<protein>
    <submittedName>
        <fullName evidence="3">Uncharacterized protein</fullName>
    </submittedName>
</protein>
<evidence type="ECO:0000256" key="2">
    <source>
        <dbReference type="SAM" id="Phobius"/>
    </source>
</evidence>
<feature type="region of interest" description="Disordered" evidence="1">
    <location>
        <begin position="1"/>
        <end position="24"/>
    </location>
</feature>
<evidence type="ECO:0000313" key="4">
    <source>
        <dbReference type="Proteomes" id="UP001177023"/>
    </source>
</evidence>
<evidence type="ECO:0000313" key="3">
    <source>
        <dbReference type="EMBL" id="CAJ0577840.1"/>
    </source>
</evidence>
<feature type="compositionally biased region" description="Basic residues" evidence="1">
    <location>
        <begin position="173"/>
        <end position="183"/>
    </location>
</feature>
<feature type="compositionally biased region" description="Basic and acidic residues" evidence="1">
    <location>
        <begin position="184"/>
        <end position="197"/>
    </location>
</feature>
<proteinExistence type="predicted"/>
<feature type="region of interest" description="Disordered" evidence="1">
    <location>
        <begin position="173"/>
        <end position="211"/>
    </location>
</feature>
<keyword evidence="2" id="KW-0812">Transmembrane</keyword>
<dbReference type="Proteomes" id="UP001177023">
    <property type="component" value="Unassembled WGS sequence"/>
</dbReference>
<comment type="caution">
    <text evidence="3">The sequence shown here is derived from an EMBL/GenBank/DDBJ whole genome shotgun (WGS) entry which is preliminary data.</text>
</comment>
<gene>
    <name evidence="3" type="ORF">MSPICULIGERA_LOCUS16105</name>
</gene>
<keyword evidence="2" id="KW-0472">Membrane</keyword>
<dbReference type="EMBL" id="CATQJA010002652">
    <property type="protein sequence ID" value="CAJ0577840.1"/>
    <property type="molecule type" value="Genomic_DNA"/>
</dbReference>
<sequence length="211" mass="24119">MYGVRSLLEAEDESDVETTQQYGRTRPSTLLKPSRFRSRAPPIIACLLILICLLLSWHVYTLTIRLAALNLLLNDLSLLPGRLLEVQSKLQSLRVEFDLSRDSMDDGPLSRATNLTGPSGRAVEYVMERMSVLSKRIDEEKRRAEMDEKTLSALGIRLSDMESLCWDSCTNGRRRSQKIAKSRVQKEAALDEEERQKEKARRIVFNRVPPN</sequence>
<evidence type="ECO:0000256" key="1">
    <source>
        <dbReference type="SAM" id="MobiDB-lite"/>
    </source>
</evidence>
<name>A0AA36D0L9_9BILA</name>
<organism evidence="3 4">
    <name type="scientific">Mesorhabditis spiculigera</name>
    <dbReference type="NCBI Taxonomy" id="96644"/>
    <lineage>
        <taxon>Eukaryota</taxon>
        <taxon>Metazoa</taxon>
        <taxon>Ecdysozoa</taxon>
        <taxon>Nematoda</taxon>
        <taxon>Chromadorea</taxon>
        <taxon>Rhabditida</taxon>
        <taxon>Rhabditina</taxon>
        <taxon>Rhabditomorpha</taxon>
        <taxon>Rhabditoidea</taxon>
        <taxon>Rhabditidae</taxon>
        <taxon>Mesorhabditinae</taxon>
        <taxon>Mesorhabditis</taxon>
    </lineage>
</organism>
<accession>A0AA36D0L9</accession>
<keyword evidence="4" id="KW-1185">Reference proteome</keyword>
<feature type="non-terminal residue" evidence="3">
    <location>
        <position position="1"/>
    </location>
</feature>
<dbReference type="AlphaFoldDB" id="A0AA36D0L9"/>
<feature type="transmembrane region" description="Helical" evidence="2">
    <location>
        <begin position="40"/>
        <end position="60"/>
    </location>
</feature>